<dbReference type="AlphaFoldDB" id="R7S7R1"/>
<dbReference type="RefSeq" id="XP_008045170.1">
    <property type="nucleotide sequence ID" value="XM_008046979.1"/>
</dbReference>
<evidence type="ECO:0000313" key="1">
    <source>
        <dbReference type="EMBL" id="EIW52073.1"/>
    </source>
</evidence>
<protein>
    <submittedName>
        <fullName evidence="1">Uncharacterized protein</fullName>
    </submittedName>
</protein>
<proteinExistence type="predicted"/>
<sequence>MHVNELLPTSHPLSEAREEYVDRATVDTSISTTSGRTAIPRAHVLTREARLGDVRVCAVSDAAFTPRESVQRTWRNSAISESPSAIDNEALTDTIPQCTPDGVYARYRGARMLSPCQCLGRAMGILGDGQDAEELDGECLTRVWMVVDCSLRQDSSIGTVFVRELDIPGDDADVV</sequence>
<dbReference type="Proteomes" id="UP000054317">
    <property type="component" value="Unassembled WGS sequence"/>
</dbReference>
<accession>R7S7R1</accession>
<organism evidence="1 2">
    <name type="scientific">Trametes versicolor (strain FP-101664)</name>
    <name type="common">White-rot fungus</name>
    <name type="synonym">Coriolus versicolor</name>
    <dbReference type="NCBI Taxonomy" id="717944"/>
    <lineage>
        <taxon>Eukaryota</taxon>
        <taxon>Fungi</taxon>
        <taxon>Dikarya</taxon>
        <taxon>Basidiomycota</taxon>
        <taxon>Agaricomycotina</taxon>
        <taxon>Agaricomycetes</taxon>
        <taxon>Polyporales</taxon>
        <taxon>Polyporaceae</taxon>
        <taxon>Trametes</taxon>
    </lineage>
</organism>
<dbReference type="GeneID" id="19417298"/>
<name>R7S7R1_TRAVS</name>
<dbReference type="KEGG" id="tvs:TRAVEDRAFT_54052"/>
<gene>
    <name evidence="1" type="ORF">TRAVEDRAFT_54052</name>
</gene>
<keyword evidence="2" id="KW-1185">Reference proteome</keyword>
<evidence type="ECO:0000313" key="2">
    <source>
        <dbReference type="Proteomes" id="UP000054317"/>
    </source>
</evidence>
<reference evidence="2" key="1">
    <citation type="journal article" date="2012" name="Science">
        <title>The Paleozoic origin of enzymatic lignin decomposition reconstructed from 31 fungal genomes.</title>
        <authorList>
            <person name="Floudas D."/>
            <person name="Binder M."/>
            <person name="Riley R."/>
            <person name="Barry K."/>
            <person name="Blanchette R.A."/>
            <person name="Henrissat B."/>
            <person name="Martinez A.T."/>
            <person name="Otillar R."/>
            <person name="Spatafora J.W."/>
            <person name="Yadav J.S."/>
            <person name="Aerts A."/>
            <person name="Benoit I."/>
            <person name="Boyd A."/>
            <person name="Carlson A."/>
            <person name="Copeland A."/>
            <person name="Coutinho P.M."/>
            <person name="de Vries R.P."/>
            <person name="Ferreira P."/>
            <person name="Findley K."/>
            <person name="Foster B."/>
            <person name="Gaskell J."/>
            <person name="Glotzer D."/>
            <person name="Gorecki P."/>
            <person name="Heitman J."/>
            <person name="Hesse C."/>
            <person name="Hori C."/>
            <person name="Igarashi K."/>
            <person name="Jurgens J.A."/>
            <person name="Kallen N."/>
            <person name="Kersten P."/>
            <person name="Kohler A."/>
            <person name="Kuees U."/>
            <person name="Kumar T.K.A."/>
            <person name="Kuo A."/>
            <person name="LaButti K."/>
            <person name="Larrondo L.F."/>
            <person name="Lindquist E."/>
            <person name="Ling A."/>
            <person name="Lombard V."/>
            <person name="Lucas S."/>
            <person name="Lundell T."/>
            <person name="Martin R."/>
            <person name="McLaughlin D.J."/>
            <person name="Morgenstern I."/>
            <person name="Morin E."/>
            <person name="Murat C."/>
            <person name="Nagy L.G."/>
            <person name="Nolan M."/>
            <person name="Ohm R.A."/>
            <person name="Patyshakuliyeva A."/>
            <person name="Rokas A."/>
            <person name="Ruiz-Duenas F.J."/>
            <person name="Sabat G."/>
            <person name="Salamov A."/>
            <person name="Samejima M."/>
            <person name="Schmutz J."/>
            <person name="Slot J.C."/>
            <person name="St John F."/>
            <person name="Stenlid J."/>
            <person name="Sun H."/>
            <person name="Sun S."/>
            <person name="Syed K."/>
            <person name="Tsang A."/>
            <person name="Wiebenga A."/>
            <person name="Young D."/>
            <person name="Pisabarro A."/>
            <person name="Eastwood D.C."/>
            <person name="Martin F."/>
            <person name="Cullen D."/>
            <person name="Grigoriev I.V."/>
            <person name="Hibbett D.S."/>
        </authorList>
    </citation>
    <scope>NUCLEOTIDE SEQUENCE [LARGE SCALE GENOMIC DNA]</scope>
    <source>
        <strain evidence="2">FP-101664</strain>
    </source>
</reference>
<dbReference type="EMBL" id="JH711797">
    <property type="protein sequence ID" value="EIW52073.1"/>
    <property type="molecule type" value="Genomic_DNA"/>
</dbReference>